<organism evidence="1 2">
    <name type="scientific">Polarella glacialis</name>
    <name type="common">Dinoflagellate</name>
    <dbReference type="NCBI Taxonomy" id="89957"/>
    <lineage>
        <taxon>Eukaryota</taxon>
        <taxon>Sar</taxon>
        <taxon>Alveolata</taxon>
        <taxon>Dinophyceae</taxon>
        <taxon>Suessiales</taxon>
        <taxon>Suessiaceae</taxon>
        <taxon>Polarella</taxon>
    </lineage>
</organism>
<gene>
    <name evidence="1" type="ORF">PGLA1383_LOCUS18434</name>
</gene>
<comment type="caution">
    <text evidence="1">The sequence shown here is derived from an EMBL/GenBank/DDBJ whole genome shotgun (WGS) entry which is preliminary data.</text>
</comment>
<protein>
    <submittedName>
        <fullName evidence="1">Uncharacterized protein</fullName>
    </submittedName>
</protein>
<accession>A0A813EQS6</accession>
<feature type="non-terminal residue" evidence="1">
    <location>
        <position position="1"/>
    </location>
</feature>
<name>A0A813EQS6_POLGL</name>
<keyword evidence="2" id="KW-1185">Reference proteome</keyword>
<sequence>APAAKPAPKALAGPSPLAAKPAAIHEAGARQSAAAQDRWFQREVLGALTALPSGAVNSLPLSIAIPPEDAEAAVREAMSRAQMAATRKLEERLISGSAKEPLCREEEPMVLVQGKPYTLAKALADEELQDSMTDDEYQRFVDLDKETQRKAGALI</sequence>
<dbReference type="AlphaFoldDB" id="A0A813EQS6"/>
<reference evidence="1" key="1">
    <citation type="submission" date="2021-02" db="EMBL/GenBank/DDBJ databases">
        <authorList>
            <person name="Dougan E. K."/>
            <person name="Rhodes N."/>
            <person name="Thang M."/>
            <person name="Chan C."/>
        </authorList>
    </citation>
    <scope>NUCLEOTIDE SEQUENCE</scope>
</reference>
<dbReference type="Proteomes" id="UP000654075">
    <property type="component" value="Unassembled WGS sequence"/>
</dbReference>
<evidence type="ECO:0000313" key="2">
    <source>
        <dbReference type="Proteomes" id="UP000654075"/>
    </source>
</evidence>
<evidence type="ECO:0000313" key="1">
    <source>
        <dbReference type="EMBL" id="CAE8600099.1"/>
    </source>
</evidence>
<dbReference type="EMBL" id="CAJNNV010011822">
    <property type="protein sequence ID" value="CAE8600099.1"/>
    <property type="molecule type" value="Genomic_DNA"/>
</dbReference>
<proteinExistence type="predicted"/>